<proteinExistence type="predicted"/>
<evidence type="ECO:0000313" key="1">
    <source>
        <dbReference type="EMBL" id="GEU83834.1"/>
    </source>
</evidence>
<dbReference type="EMBL" id="BKCJ010008760">
    <property type="protein sequence ID" value="GEU83834.1"/>
    <property type="molecule type" value="Genomic_DNA"/>
</dbReference>
<name>A0A6L2NH37_TANCI</name>
<organism evidence="1">
    <name type="scientific">Tanacetum cinerariifolium</name>
    <name type="common">Dalmatian daisy</name>
    <name type="synonym">Chrysanthemum cinerariifolium</name>
    <dbReference type="NCBI Taxonomy" id="118510"/>
    <lineage>
        <taxon>Eukaryota</taxon>
        <taxon>Viridiplantae</taxon>
        <taxon>Streptophyta</taxon>
        <taxon>Embryophyta</taxon>
        <taxon>Tracheophyta</taxon>
        <taxon>Spermatophyta</taxon>
        <taxon>Magnoliopsida</taxon>
        <taxon>eudicotyledons</taxon>
        <taxon>Gunneridae</taxon>
        <taxon>Pentapetalae</taxon>
        <taxon>asterids</taxon>
        <taxon>campanulids</taxon>
        <taxon>Asterales</taxon>
        <taxon>Asteraceae</taxon>
        <taxon>Asteroideae</taxon>
        <taxon>Anthemideae</taxon>
        <taxon>Anthemidinae</taxon>
        <taxon>Tanacetum</taxon>
    </lineage>
</organism>
<accession>A0A6L2NH37</accession>
<dbReference type="AlphaFoldDB" id="A0A6L2NH37"/>
<sequence>MWDVEWIYGQLAIDGCNRHEEVAASYADSRANVVEFHDEVAEARDKSDAVVTITETYSKSSSNLIDLTGMLRQANIPNINIILEAINTTINHQNEHHSVLADSYKSLTWILGPMLTKIEETQRTIQMDLVTIKSDTSDIKCMVSKLFKAFKG</sequence>
<comment type="caution">
    <text evidence="1">The sequence shown here is derived from an EMBL/GenBank/DDBJ whole genome shotgun (WGS) entry which is preliminary data.</text>
</comment>
<gene>
    <name evidence="1" type="ORF">Tci_055812</name>
</gene>
<protein>
    <submittedName>
        <fullName evidence="1">Uncharacterized protein</fullName>
    </submittedName>
</protein>
<reference evidence="1" key="1">
    <citation type="journal article" date="2019" name="Sci. Rep.">
        <title>Draft genome of Tanacetum cinerariifolium, the natural source of mosquito coil.</title>
        <authorList>
            <person name="Yamashiro T."/>
            <person name="Shiraishi A."/>
            <person name="Satake H."/>
            <person name="Nakayama K."/>
        </authorList>
    </citation>
    <scope>NUCLEOTIDE SEQUENCE</scope>
</reference>